<evidence type="ECO:0000259" key="1">
    <source>
        <dbReference type="PROSITE" id="PS50043"/>
    </source>
</evidence>
<dbReference type="Pfam" id="PF00196">
    <property type="entry name" value="GerE"/>
    <property type="match status" value="1"/>
</dbReference>
<dbReference type="Pfam" id="PF25872">
    <property type="entry name" value="HTH_77"/>
    <property type="match status" value="1"/>
</dbReference>
<evidence type="ECO:0000313" key="2">
    <source>
        <dbReference type="EMBL" id="AWK75099.1"/>
    </source>
</evidence>
<dbReference type="InterPro" id="IPR016032">
    <property type="entry name" value="Sig_transdc_resp-reg_C-effctor"/>
</dbReference>
<dbReference type="AlphaFoldDB" id="A0A2S2C2J8"/>
<dbReference type="InterPro" id="IPR000792">
    <property type="entry name" value="Tscrpt_reg_LuxR_C"/>
</dbReference>
<feature type="domain" description="HTH luxR-type" evidence="1">
    <location>
        <begin position="690"/>
        <end position="755"/>
    </location>
</feature>
<dbReference type="KEGG" id="roz:CBI38_29660"/>
<dbReference type="SUPFAM" id="SSF46894">
    <property type="entry name" value="C-terminal effector domain of the bipartite response regulators"/>
    <property type="match status" value="1"/>
</dbReference>
<dbReference type="Proteomes" id="UP000245711">
    <property type="component" value="Chromosome"/>
</dbReference>
<dbReference type="RefSeq" id="WP_109334614.1">
    <property type="nucleotide sequence ID" value="NZ_CP021354.1"/>
</dbReference>
<protein>
    <submittedName>
        <fullName evidence="2">LuxR family transcriptional regulator</fullName>
    </submittedName>
</protein>
<keyword evidence="3" id="KW-1185">Reference proteome</keyword>
<dbReference type="Gene3D" id="1.10.10.10">
    <property type="entry name" value="Winged helix-like DNA-binding domain superfamily/Winged helix DNA-binding domain"/>
    <property type="match status" value="1"/>
</dbReference>
<dbReference type="PRINTS" id="PR00364">
    <property type="entry name" value="DISEASERSIST"/>
</dbReference>
<organism evidence="2 3">
    <name type="scientific">Rhodococcus oxybenzonivorans</name>
    <dbReference type="NCBI Taxonomy" id="1990687"/>
    <lineage>
        <taxon>Bacteria</taxon>
        <taxon>Bacillati</taxon>
        <taxon>Actinomycetota</taxon>
        <taxon>Actinomycetes</taxon>
        <taxon>Mycobacteriales</taxon>
        <taxon>Nocardiaceae</taxon>
        <taxon>Rhodococcus</taxon>
    </lineage>
</organism>
<dbReference type="PROSITE" id="PS50043">
    <property type="entry name" value="HTH_LUXR_2"/>
    <property type="match status" value="1"/>
</dbReference>
<dbReference type="PANTHER" id="PTHR47691">
    <property type="entry name" value="REGULATOR-RELATED"/>
    <property type="match status" value="1"/>
</dbReference>
<gene>
    <name evidence="2" type="ORF">CBI38_29660</name>
</gene>
<dbReference type="OrthoDB" id="136365at2"/>
<dbReference type="Gene3D" id="3.40.50.300">
    <property type="entry name" value="P-loop containing nucleotide triphosphate hydrolases"/>
    <property type="match status" value="1"/>
</dbReference>
<dbReference type="SUPFAM" id="SSF52540">
    <property type="entry name" value="P-loop containing nucleoside triphosphate hydrolases"/>
    <property type="match status" value="1"/>
</dbReference>
<dbReference type="CDD" id="cd06170">
    <property type="entry name" value="LuxR_C_like"/>
    <property type="match status" value="1"/>
</dbReference>
<dbReference type="SUPFAM" id="SSF48452">
    <property type="entry name" value="TPR-like"/>
    <property type="match status" value="1"/>
</dbReference>
<sequence>MTSFIGRRREIEEARARLQQSRLVSLLGVGGVGKTRLAEELAVRSARAFRDSVRWIDLASVRQPEAVPSAAAVALGVTDQSSRAVMDKVIDHVQSRHMLIVLDNCEHLLSAAAELVSTVLAAAPEVRIVTTSREPLSIAGEYVYMLPPLSTPGEIEDCQAADIAHFESVSLLVERAQSVVADFQLTDTNARAVAQLCNRLDGIPLAIELAAARLRSLSPSQLVERLDKRFALLTGGDRGAMPRQQTLRALIDWSFELCSDTERLLWARLSVFSGSFDLDAAEAICGFGDLSDTPVIDVLDRLIGKCLVTVDRTTEQLRYSQLMTVREYGHELLEKSGDSEELFHRHLEHYSTRADRSSIDWCGPGQSEILAGLRIDHPNFVAALDWSLRDASQRAAAARLAVALRYHWIAGGYLSDGRIRLERILQHLAAPTRERGDVLWVTAWTALIQGDHDAALAHLDECTHLATALGDDRLRAHADHWRGIHAVFSGKPADAIRLFHDAITVHRSLGDLASVLTASFELGMAQTYDGQLDSALRTCGEVIAVADAHGEKWNKAYALWVSSVAYFHLGRHDDAVEAAEQALRIQHDFKDKICTALSIELLSWVAASSGDAGGAATLSGAAKGVWRRLGTSVVAFGPHITEDSLTSERRAARTIGADEFARLAAPAVGLTIDQAVDLALGTRPDAAPTPPAEASPLTRREQQIAELLAEGLSNRQIADALVISRRTVDGHVEHILDKLAVSSRTQVAAWVAARAHPRIGQAGG</sequence>
<reference evidence="2 3" key="1">
    <citation type="submission" date="2017-05" db="EMBL/GenBank/DDBJ databases">
        <title>Isolation of Rhodococcus sp. S2-17 biodegrading of BP-3.</title>
        <authorList>
            <person name="Lee Y."/>
            <person name="Kim K.H."/>
            <person name="Chun B.H."/>
            <person name="Jung H.S."/>
            <person name="Jeon C.O."/>
        </authorList>
    </citation>
    <scope>NUCLEOTIDE SEQUENCE [LARGE SCALE GENOMIC DNA]</scope>
    <source>
        <strain evidence="2 3">S2-17</strain>
    </source>
</reference>
<dbReference type="SMART" id="SM00421">
    <property type="entry name" value="HTH_LUXR"/>
    <property type="match status" value="1"/>
</dbReference>
<dbReference type="InterPro" id="IPR011990">
    <property type="entry name" value="TPR-like_helical_dom_sf"/>
</dbReference>
<proteinExistence type="predicted"/>
<dbReference type="PRINTS" id="PR00038">
    <property type="entry name" value="HTHLUXR"/>
</dbReference>
<accession>A0A2S2C2J8</accession>
<dbReference type="InterPro" id="IPR058852">
    <property type="entry name" value="HTH_77"/>
</dbReference>
<dbReference type="EMBL" id="CP021354">
    <property type="protein sequence ID" value="AWK75099.1"/>
    <property type="molecule type" value="Genomic_DNA"/>
</dbReference>
<dbReference type="GO" id="GO:0003677">
    <property type="term" value="F:DNA binding"/>
    <property type="evidence" value="ECO:0007669"/>
    <property type="project" value="InterPro"/>
</dbReference>
<dbReference type="GO" id="GO:0006355">
    <property type="term" value="P:regulation of DNA-templated transcription"/>
    <property type="evidence" value="ECO:0007669"/>
    <property type="project" value="InterPro"/>
</dbReference>
<dbReference type="InterPro" id="IPR036388">
    <property type="entry name" value="WH-like_DNA-bd_sf"/>
</dbReference>
<name>A0A2S2C2J8_9NOCA</name>
<dbReference type="PROSITE" id="PS00622">
    <property type="entry name" value="HTH_LUXR_1"/>
    <property type="match status" value="1"/>
</dbReference>
<dbReference type="PANTHER" id="PTHR47691:SF3">
    <property type="entry name" value="HTH-TYPE TRANSCRIPTIONAL REGULATOR RV0890C-RELATED"/>
    <property type="match status" value="1"/>
</dbReference>
<dbReference type="Gene3D" id="1.25.40.10">
    <property type="entry name" value="Tetratricopeptide repeat domain"/>
    <property type="match status" value="1"/>
</dbReference>
<evidence type="ECO:0000313" key="3">
    <source>
        <dbReference type="Proteomes" id="UP000245711"/>
    </source>
</evidence>
<dbReference type="InterPro" id="IPR027417">
    <property type="entry name" value="P-loop_NTPase"/>
</dbReference>